<name>A0ABM9DK57_9HYPH</name>
<reference evidence="2 3" key="1">
    <citation type="submission" date="2022-03" db="EMBL/GenBank/DDBJ databases">
        <authorList>
            <person name="Brunel B."/>
        </authorList>
    </citation>
    <scope>NUCLEOTIDE SEQUENCE [LARGE SCALE GENOMIC DNA]</scope>
    <source>
        <strain evidence="2">STM5069sample</strain>
    </source>
</reference>
<dbReference type="Gene3D" id="3.40.50.720">
    <property type="entry name" value="NAD(P)-binding Rossmann-like Domain"/>
    <property type="match status" value="1"/>
</dbReference>
<accession>A0ABM9DK57</accession>
<comment type="caution">
    <text evidence="2">The sequence shown here is derived from an EMBL/GenBank/DDBJ whole genome shotgun (WGS) entry which is preliminary data.</text>
</comment>
<keyword evidence="3" id="KW-1185">Reference proteome</keyword>
<dbReference type="InterPro" id="IPR048423">
    <property type="entry name" value="DRL_cat"/>
</dbReference>
<evidence type="ECO:0000313" key="3">
    <source>
        <dbReference type="Proteomes" id="UP001153050"/>
    </source>
</evidence>
<dbReference type="SUPFAM" id="SSF51735">
    <property type="entry name" value="NAD(P)-binding Rossmann-fold domains"/>
    <property type="match status" value="1"/>
</dbReference>
<evidence type="ECO:0000259" key="1">
    <source>
        <dbReference type="Pfam" id="PF21135"/>
    </source>
</evidence>
<dbReference type="PANTHER" id="PTHR37850">
    <property type="entry name" value="STRU PROTEIN"/>
    <property type="match status" value="1"/>
</dbReference>
<dbReference type="EMBL" id="CAKXZT010000068">
    <property type="protein sequence ID" value="CAH2397007.1"/>
    <property type="molecule type" value="Genomic_DNA"/>
</dbReference>
<keyword evidence="2" id="KW-0969">Cilium</keyword>
<organism evidence="2 3">
    <name type="scientific">Mesorhizobium escarrei</name>
    <dbReference type="NCBI Taxonomy" id="666018"/>
    <lineage>
        <taxon>Bacteria</taxon>
        <taxon>Pseudomonadati</taxon>
        <taxon>Pseudomonadota</taxon>
        <taxon>Alphaproteobacteria</taxon>
        <taxon>Hyphomicrobiales</taxon>
        <taxon>Phyllobacteriaceae</taxon>
        <taxon>Mesorhizobium</taxon>
    </lineage>
</organism>
<sequence length="467" mass="49320">MNYHSYFSGARRVETVIVGTGGFGRSFLAQGLHVPLMGVRVAVDRDAETAAAALASVGVAKECIRICSTFAEAEAAWKAGDFIASADLSCVVGLPVHVVVEATGQPEAGAEHARMAIEAGRHVALVSKEVDSVVGPGLAVAARKRGLVVTPVDGDQPSLLIGLVSWAETLGLGILAAGKASEYDFVFDPARGTLSSNGHAIPLPEFADVLTLGDRDCAEIARRRSKIAAAFTQRAVPDLCELSVVANAVELDPDVPTLHAPIARIGEVPSFFNLTSEGGLFSGPRRLDVFHCLRRPDEVSFAGGVFVVVRCDDPPTWKMLEEKGHVLGRDGSTAMIFLPRHLLGLEAATSILEAGIHGVSSGGVEPRQRVDLVARADMHLPAGHRLAMGGHHHEMVGVSSEIVPAAPLAADSPAPFYLAANRRLVRPVAAGQHIMMADLEVEPASVLLSLRREQDTHFFDPKGEAEA</sequence>
<keyword evidence="2" id="KW-0966">Cell projection</keyword>
<dbReference type="PANTHER" id="PTHR37850:SF3">
    <property type="entry name" value="BLR7815 PROTEIN"/>
    <property type="match status" value="1"/>
</dbReference>
<feature type="domain" description="Oxidoreductase DRL-like catalytic" evidence="1">
    <location>
        <begin position="154"/>
        <end position="347"/>
    </location>
</feature>
<proteinExistence type="predicted"/>
<keyword evidence="2" id="KW-0282">Flagellum</keyword>
<gene>
    <name evidence="2" type="ORF">MES5069_160017</name>
</gene>
<dbReference type="RefSeq" id="WP_254017061.1">
    <property type="nucleotide sequence ID" value="NZ_CAKXZT010000068.1"/>
</dbReference>
<protein>
    <submittedName>
        <fullName evidence="2">Flagellar biosynthesis protein FlgA</fullName>
    </submittedName>
</protein>
<evidence type="ECO:0000313" key="2">
    <source>
        <dbReference type="EMBL" id="CAH2397007.1"/>
    </source>
</evidence>
<dbReference type="Pfam" id="PF21135">
    <property type="entry name" value="DRL_cat"/>
    <property type="match status" value="1"/>
</dbReference>
<dbReference type="InterPro" id="IPR036291">
    <property type="entry name" value="NAD(P)-bd_dom_sf"/>
</dbReference>
<dbReference type="Proteomes" id="UP001153050">
    <property type="component" value="Unassembled WGS sequence"/>
</dbReference>